<dbReference type="SUPFAM" id="SSF55729">
    <property type="entry name" value="Acyl-CoA N-acyltransferases (Nat)"/>
    <property type="match status" value="1"/>
</dbReference>
<dbReference type="PANTHER" id="PTHR13947">
    <property type="entry name" value="GNAT FAMILY N-ACETYLTRANSFERASE"/>
    <property type="match status" value="1"/>
</dbReference>
<evidence type="ECO:0000313" key="4">
    <source>
        <dbReference type="Proteomes" id="UP001056756"/>
    </source>
</evidence>
<evidence type="ECO:0000313" key="3">
    <source>
        <dbReference type="EMBL" id="URN96754.1"/>
    </source>
</evidence>
<gene>
    <name evidence="3" type="ORF">NAG76_03780</name>
</gene>
<feature type="domain" description="N-acetyltransferase" evidence="2">
    <location>
        <begin position="1"/>
        <end position="150"/>
    </location>
</feature>
<dbReference type="KEGG" id="plig:NAG76_03780"/>
<dbReference type="PANTHER" id="PTHR13947:SF37">
    <property type="entry name" value="LD18367P"/>
    <property type="match status" value="1"/>
</dbReference>
<evidence type="ECO:0000259" key="2">
    <source>
        <dbReference type="PROSITE" id="PS51186"/>
    </source>
</evidence>
<reference evidence="3" key="1">
    <citation type="submission" date="2022-05" db="EMBL/GenBank/DDBJ databases">
        <title>Novel bacterial taxa in a minimal lignocellulolytic consortium and its capacity to transform plastics disclosed by genome-resolved metagenomics.</title>
        <authorList>
            <person name="Rodriguez C.A.D."/>
            <person name="Diaz-Garcia L."/>
            <person name="Herrera K."/>
            <person name="Tarazona N.A."/>
            <person name="Sproer C."/>
            <person name="Overmann J."/>
            <person name="Jimenez D.J."/>
        </authorList>
    </citation>
    <scope>NUCLEOTIDE SEQUENCE</scope>
    <source>
        <strain evidence="3">MAG5</strain>
    </source>
</reference>
<name>A0A9J6ZKV0_9BACL</name>
<organism evidence="3 4">
    <name type="scientific">Candidatus Pristimantibacillus lignocellulolyticus</name>
    <dbReference type="NCBI Taxonomy" id="2994561"/>
    <lineage>
        <taxon>Bacteria</taxon>
        <taxon>Bacillati</taxon>
        <taxon>Bacillota</taxon>
        <taxon>Bacilli</taxon>
        <taxon>Bacillales</taxon>
        <taxon>Paenibacillaceae</taxon>
        <taxon>Candidatus Pristimantibacillus</taxon>
    </lineage>
</organism>
<dbReference type="InterPro" id="IPR050769">
    <property type="entry name" value="NAT_camello-type"/>
</dbReference>
<dbReference type="PROSITE" id="PS51186">
    <property type="entry name" value="GNAT"/>
    <property type="match status" value="1"/>
</dbReference>
<dbReference type="Proteomes" id="UP001056756">
    <property type="component" value="Chromosome"/>
</dbReference>
<dbReference type="InterPro" id="IPR016181">
    <property type="entry name" value="Acyl_CoA_acyltransferase"/>
</dbReference>
<dbReference type="Pfam" id="PF00583">
    <property type="entry name" value="Acetyltransf_1"/>
    <property type="match status" value="1"/>
</dbReference>
<dbReference type="EMBL" id="CP097899">
    <property type="protein sequence ID" value="URN96754.1"/>
    <property type="molecule type" value="Genomic_DNA"/>
</dbReference>
<dbReference type="AlphaFoldDB" id="A0A9J6ZKV0"/>
<proteinExistence type="predicted"/>
<dbReference type="GO" id="GO:0008080">
    <property type="term" value="F:N-acetyltransferase activity"/>
    <property type="evidence" value="ECO:0007669"/>
    <property type="project" value="InterPro"/>
</dbReference>
<keyword evidence="1" id="KW-0808">Transferase</keyword>
<accession>A0A9J6ZKV0</accession>
<dbReference type="Gene3D" id="3.40.630.30">
    <property type="match status" value="1"/>
</dbReference>
<protein>
    <submittedName>
        <fullName evidence="3">GNAT family N-acetyltransferase</fullName>
    </submittedName>
</protein>
<dbReference type="CDD" id="cd04301">
    <property type="entry name" value="NAT_SF"/>
    <property type="match status" value="1"/>
</dbReference>
<sequence>MIIRKLLATDQSPMELLLLADPSESLVKEYLTRGESYVLVDNDDVIGIYVLLPTRPDTCELVNVAVAESFQGRGYGKQLIVHAIQVAREQGYTIIEVGTGNSSINQIALYQKCGFRMSYIDRNFFIRNYDHPIFENGLLCIDMVRFSLDL</sequence>
<dbReference type="InterPro" id="IPR000182">
    <property type="entry name" value="GNAT_dom"/>
</dbReference>
<evidence type="ECO:0000256" key="1">
    <source>
        <dbReference type="ARBA" id="ARBA00022679"/>
    </source>
</evidence>